<feature type="region of interest" description="Disordered" evidence="1">
    <location>
        <begin position="1"/>
        <end position="66"/>
    </location>
</feature>
<dbReference type="Pfam" id="PF25545">
    <property type="entry name" value="DUF7924"/>
    <property type="match status" value="1"/>
</dbReference>
<feature type="region of interest" description="Disordered" evidence="1">
    <location>
        <begin position="542"/>
        <end position="561"/>
    </location>
</feature>
<feature type="region of interest" description="Disordered" evidence="1">
    <location>
        <begin position="474"/>
        <end position="526"/>
    </location>
</feature>
<evidence type="ECO:0000256" key="1">
    <source>
        <dbReference type="SAM" id="MobiDB-lite"/>
    </source>
</evidence>
<reference evidence="3 4" key="1">
    <citation type="submission" date="2023-08" db="EMBL/GenBank/DDBJ databases">
        <title>Black Yeasts Isolated from many extreme environments.</title>
        <authorList>
            <person name="Coleine C."/>
            <person name="Stajich J.E."/>
            <person name="Selbmann L."/>
        </authorList>
    </citation>
    <scope>NUCLEOTIDE SEQUENCE [LARGE SCALE GENOMIC DNA]</scope>
    <source>
        <strain evidence="3 4">CCFEE 536</strain>
    </source>
</reference>
<name>A0ABR0M766_9PEZI</name>
<feature type="compositionally biased region" description="Basic and acidic residues" evidence="1">
    <location>
        <begin position="35"/>
        <end position="44"/>
    </location>
</feature>
<organism evidence="3 4">
    <name type="scientific">Cryomyces antarcticus</name>
    <dbReference type="NCBI Taxonomy" id="329879"/>
    <lineage>
        <taxon>Eukaryota</taxon>
        <taxon>Fungi</taxon>
        <taxon>Dikarya</taxon>
        <taxon>Ascomycota</taxon>
        <taxon>Pezizomycotina</taxon>
        <taxon>Dothideomycetes</taxon>
        <taxon>Dothideomycetes incertae sedis</taxon>
        <taxon>Cryomyces</taxon>
    </lineage>
</organism>
<evidence type="ECO:0000259" key="2">
    <source>
        <dbReference type="Pfam" id="PF25545"/>
    </source>
</evidence>
<feature type="region of interest" description="Disordered" evidence="1">
    <location>
        <begin position="149"/>
        <end position="194"/>
    </location>
</feature>
<evidence type="ECO:0000313" key="3">
    <source>
        <dbReference type="EMBL" id="KAK5289411.1"/>
    </source>
</evidence>
<sequence>MPGVSSTESRPPRPIPPKRSFADFDEPDPSSPRPDTTKRLRIETEEAEQEAKTVQQQPKPLPLKRPHASFLEDLVDPLPSSPAPKRYCPESVDSFVTQWVESASGSESYRERHCRSDTLLGHSDGDIIPRRLTKSAPNMEYRRDADGFALPQTPASTRSRSYRADAENDSQVSWYGPSVAPSDMSGASTGSSRKSLVEDPYYRDNNLAENNIYMRDFCEEFPEDIAGLVDHVRKDRDSPGLSSDQLRQNTRLRELESGSAEFAVENYFKANIFPDPEQSDSLDRIEKNPMAKRVVPNVGSKLRVSTPWPDMLYGYNRLGAFPQQQAQLRSMGNEIVANTQGLVYPFFVIEFKADGPGGSGSMWVATNQCLGGSASCVNIAERLNHQLRQCKNKKVRPIDSAAFSIAMNGTEARLYVSWKHDELKYYMRKVDSFLLQKPKDYVEFRKYVLNIIDWGKDERLNEIRDSLNSLLEESRQTASQLAKSRPPPSSDDPTSSSSQKRKSSSSRGRNSKAKTAQEDRSGGVNESYWKLDATYNRYFHSDGDGNITWAEDEGQSSSAQQ</sequence>
<dbReference type="PANTHER" id="PTHR42470">
    <property type="entry name" value="VAST DOMAIN-CONTAINING PROTEIN"/>
    <property type="match status" value="1"/>
</dbReference>
<gene>
    <name evidence="3" type="ORF">LTR16_003052</name>
</gene>
<proteinExistence type="predicted"/>
<accession>A0ABR0M766</accession>
<feature type="domain" description="DUF7924" evidence="2">
    <location>
        <begin position="299"/>
        <end position="466"/>
    </location>
</feature>
<protein>
    <recommendedName>
        <fullName evidence="2">DUF7924 domain-containing protein</fullName>
    </recommendedName>
</protein>
<dbReference type="InterPro" id="IPR057684">
    <property type="entry name" value="DUF7924"/>
</dbReference>
<comment type="caution">
    <text evidence="3">The sequence shown here is derived from an EMBL/GenBank/DDBJ whole genome shotgun (WGS) entry which is preliminary data.</text>
</comment>
<dbReference type="PANTHER" id="PTHR42470:SF1">
    <property type="entry name" value="VAST DOMAIN-CONTAINING PROTEIN"/>
    <property type="match status" value="1"/>
</dbReference>
<keyword evidence="4" id="KW-1185">Reference proteome</keyword>
<evidence type="ECO:0000313" key="4">
    <source>
        <dbReference type="Proteomes" id="UP001357485"/>
    </source>
</evidence>
<feature type="compositionally biased region" description="Polar residues" evidence="1">
    <location>
        <begin position="185"/>
        <end position="194"/>
    </location>
</feature>
<dbReference type="EMBL" id="JAVRRA010000286">
    <property type="protein sequence ID" value="KAK5289411.1"/>
    <property type="molecule type" value="Genomic_DNA"/>
</dbReference>
<feature type="compositionally biased region" description="Basic residues" evidence="1">
    <location>
        <begin position="499"/>
        <end position="512"/>
    </location>
</feature>
<dbReference type="Proteomes" id="UP001357485">
    <property type="component" value="Unassembled WGS sequence"/>
</dbReference>